<dbReference type="EMBL" id="JBITMB010000003">
    <property type="protein sequence ID" value="MFI7441190.1"/>
    <property type="molecule type" value="Genomic_DNA"/>
</dbReference>
<protein>
    <submittedName>
        <fullName evidence="2">Uncharacterized protein</fullName>
    </submittedName>
</protein>
<accession>A0ABW8A3W1</accession>
<keyword evidence="3" id="KW-1185">Reference proteome</keyword>
<organism evidence="2 3">
    <name type="scientific">Nonomuraea indica</name>
    <dbReference type="NCBI Taxonomy" id="1581193"/>
    <lineage>
        <taxon>Bacteria</taxon>
        <taxon>Bacillati</taxon>
        <taxon>Actinomycetota</taxon>
        <taxon>Actinomycetes</taxon>
        <taxon>Streptosporangiales</taxon>
        <taxon>Streptosporangiaceae</taxon>
        <taxon>Nonomuraea</taxon>
    </lineage>
</organism>
<dbReference type="RefSeq" id="WP_397021005.1">
    <property type="nucleotide sequence ID" value="NZ_JBITMB010000003.1"/>
</dbReference>
<proteinExistence type="predicted"/>
<evidence type="ECO:0000256" key="1">
    <source>
        <dbReference type="SAM" id="MobiDB-lite"/>
    </source>
</evidence>
<sequence length="63" mass="6532">MYGSEATAETGAIRTTTAAAVTSTTTATARRMLNSLRGMSGSAGTLTVASPSRMSLDPRLMHR</sequence>
<comment type="caution">
    <text evidence="2">The sequence shown here is derived from an EMBL/GenBank/DDBJ whole genome shotgun (WGS) entry which is preliminary data.</text>
</comment>
<gene>
    <name evidence="2" type="ORF">ACIBP5_14640</name>
</gene>
<feature type="compositionally biased region" description="Polar residues" evidence="1">
    <location>
        <begin position="42"/>
        <end position="53"/>
    </location>
</feature>
<reference evidence="2 3" key="1">
    <citation type="submission" date="2024-10" db="EMBL/GenBank/DDBJ databases">
        <title>The Natural Products Discovery Center: Release of the First 8490 Sequenced Strains for Exploring Actinobacteria Biosynthetic Diversity.</title>
        <authorList>
            <person name="Kalkreuter E."/>
            <person name="Kautsar S.A."/>
            <person name="Yang D."/>
            <person name="Bader C.D."/>
            <person name="Teijaro C.N."/>
            <person name="Fluegel L."/>
            <person name="Davis C.M."/>
            <person name="Simpson J.R."/>
            <person name="Lauterbach L."/>
            <person name="Steele A.D."/>
            <person name="Gui C."/>
            <person name="Meng S."/>
            <person name="Li G."/>
            <person name="Viehrig K."/>
            <person name="Ye F."/>
            <person name="Su P."/>
            <person name="Kiefer A.F."/>
            <person name="Nichols A."/>
            <person name="Cepeda A.J."/>
            <person name="Yan W."/>
            <person name="Fan B."/>
            <person name="Jiang Y."/>
            <person name="Adhikari A."/>
            <person name="Zheng C.-J."/>
            <person name="Schuster L."/>
            <person name="Cowan T.M."/>
            <person name="Smanski M.J."/>
            <person name="Chevrette M.G."/>
            <person name="De Carvalho L.P.S."/>
            <person name="Shen B."/>
        </authorList>
    </citation>
    <scope>NUCLEOTIDE SEQUENCE [LARGE SCALE GENOMIC DNA]</scope>
    <source>
        <strain evidence="2 3">NPDC049503</strain>
    </source>
</reference>
<evidence type="ECO:0000313" key="2">
    <source>
        <dbReference type="EMBL" id="MFI7441190.1"/>
    </source>
</evidence>
<evidence type="ECO:0000313" key="3">
    <source>
        <dbReference type="Proteomes" id="UP001612928"/>
    </source>
</evidence>
<name>A0ABW8A3W1_9ACTN</name>
<dbReference type="Proteomes" id="UP001612928">
    <property type="component" value="Unassembled WGS sequence"/>
</dbReference>
<feature type="region of interest" description="Disordered" evidence="1">
    <location>
        <begin position="35"/>
        <end position="63"/>
    </location>
</feature>